<dbReference type="GO" id="GO:0016605">
    <property type="term" value="C:PML body"/>
    <property type="evidence" value="ECO:0000318"/>
    <property type="project" value="GO_Central"/>
</dbReference>
<dbReference type="GO" id="GO:0003713">
    <property type="term" value="F:transcription coactivator activity"/>
    <property type="evidence" value="ECO:0000318"/>
    <property type="project" value="GO_Central"/>
</dbReference>
<dbReference type="GO" id="GO:0003714">
    <property type="term" value="F:transcription corepressor activity"/>
    <property type="evidence" value="ECO:0000318"/>
    <property type="project" value="GO_Central"/>
</dbReference>
<keyword evidence="1" id="KW-0472">Membrane</keyword>
<dbReference type="PANTHER" id="PTHR12766:SF7">
    <property type="entry name" value="DEATH DOMAIN-ASSOCIATED PROTEIN 6"/>
    <property type="match status" value="1"/>
</dbReference>
<organism evidence="3 4">
    <name type="scientific">Helobdella robusta</name>
    <name type="common">Californian leech</name>
    <dbReference type="NCBI Taxonomy" id="6412"/>
    <lineage>
        <taxon>Eukaryota</taxon>
        <taxon>Metazoa</taxon>
        <taxon>Spiralia</taxon>
        <taxon>Lophotrochozoa</taxon>
        <taxon>Annelida</taxon>
        <taxon>Clitellata</taxon>
        <taxon>Hirudinea</taxon>
        <taxon>Rhynchobdellida</taxon>
        <taxon>Glossiphoniidae</taxon>
        <taxon>Helobdella</taxon>
    </lineage>
</organism>
<name>T1FJF9_HELRO</name>
<proteinExistence type="predicted"/>
<feature type="transmembrane region" description="Helical" evidence="1">
    <location>
        <begin position="53"/>
        <end position="73"/>
    </location>
</feature>
<dbReference type="PANTHER" id="PTHR12766">
    <property type="entry name" value="DEATH DOMAIN-ASSOCIATED PROTEIN 6 DAXX"/>
    <property type="match status" value="1"/>
</dbReference>
<evidence type="ECO:0000256" key="1">
    <source>
        <dbReference type="SAM" id="Phobius"/>
    </source>
</evidence>
<dbReference type="GO" id="GO:0050681">
    <property type="term" value="F:nuclear androgen receptor binding"/>
    <property type="evidence" value="ECO:0000318"/>
    <property type="project" value="GO_Central"/>
</dbReference>
<dbReference type="Proteomes" id="UP000015101">
    <property type="component" value="Unassembled WGS sequence"/>
</dbReference>
<sequence length="149" mass="17176">MYPFNFHTKRTSFSKSGKLISIKRNRLRDSSFEGLKLPKEFIMEDVRPRSVAWLGYVLFFFLSNLTLRLAPVLEDNIGTGRHSTFCHCRMDSGRISSLAVRLTLRSSDDILCADQMIVWSVQRSTVTTIFENDERWAVVDVSTFQMVVS</sequence>
<dbReference type="KEGG" id="hro:HELRODRAFT_183308"/>
<accession>T1FJF9</accession>
<dbReference type="HOGENOM" id="CLU_136996_1_0_1"/>
<dbReference type="GeneID" id="20208958"/>
<reference evidence="3" key="3">
    <citation type="submission" date="2015-06" db="UniProtKB">
        <authorList>
            <consortium name="EnsemblMetazoa"/>
        </authorList>
    </citation>
    <scope>IDENTIFICATION</scope>
</reference>
<evidence type="ECO:0000313" key="2">
    <source>
        <dbReference type="EMBL" id="ESO11298.1"/>
    </source>
</evidence>
<dbReference type="CTD" id="20208958"/>
<gene>
    <name evidence="3" type="primary">20208958</name>
    <name evidence="2" type="ORF">HELRODRAFT_183308</name>
</gene>
<dbReference type="EMBL" id="KB095830">
    <property type="protein sequence ID" value="ESO11298.1"/>
    <property type="molecule type" value="Genomic_DNA"/>
</dbReference>
<dbReference type="EnsemblMetazoa" id="HelroT183308">
    <property type="protein sequence ID" value="HelroP183308"/>
    <property type="gene ID" value="HelroG183308"/>
</dbReference>
<dbReference type="AlphaFoldDB" id="T1FJF9"/>
<dbReference type="EMBL" id="AMQM01008704">
    <property type="status" value="NOT_ANNOTATED_CDS"/>
    <property type="molecule type" value="Genomic_DNA"/>
</dbReference>
<dbReference type="InParanoid" id="T1FJF9"/>
<reference evidence="4" key="1">
    <citation type="submission" date="2012-12" db="EMBL/GenBank/DDBJ databases">
        <authorList>
            <person name="Hellsten U."/>
            <person name="Grimwood J."/>
            <person name="Chapman J.A."/>
            <person name="Shapiro H."/>
            <person name="Aerts A."/>
            <person name="Otillar R.P."/>
            <person name="Terry A.Y."/>
            <person name="Boore J.L."/>
            <person name="Simakov O."/>
            <person name="Marletaz F."/>
            <person name="Cho S.-J."/>
            <person name="Edsinger-Gonzales E."/>
            <person name="Havlak P."/>
            <person name="Kuo D.-H."/>
            <person name="Larsson T."/>
            <person name="Lv J."/>
            <person name="Arendt D."/>
            <person name="Savage R."/>
            <person name="Osoegawa K."/>
            <person name="de Jong P."/>
            <person name="Lindberg D.R."/>
            <person name="Seaver E.C."/>
            <person name="Weisblat D.A."/>
            <person name="Putnam N.H."/>
            <person name="Grigoriev I.V."/>
            <person name="Rokhsar D.S."/>
        </authorList>
    </citation>
    <scope>NUCLEOTIDE SEQUENCE</scope>
</reference>
<keyword evidence="1" id="KW-1133">Transmembrane helix</keyword>
<keyword evidence="1" id="KW-0812">Transmembrane</keyword>
<keyword evidence="4" id="KW-1185">Reference proteome</keyword>
<protein>
    <submittedName>
        <fullName evidence="2 3">Uncharacterized protein</fullName>
    </submittedName>
</protein>
<evidence type="ECO:0000313" key="4">
    <source>
        <dbReference type="Proteomes" id="UP000015101"/>
    </source>
</evidence>
<dbReference type="RefSeq" id="XP_009010588.1">
    <property type="nucleotide sequence ID" value="XM_009012340.1"/>
</dbReference>
<reference evidence="2 4" key="2">
    <citation type="journal article" date="2013" name="Nature">
        <title>Insights into bilaterian evolution from three spiralian genomes.</title>
        <authorList>
            <person name="Simakov O."/>
            <person name="Marletaz F."/>
            <person name="Cho S.J."/>
            <person name="Edsinger-Gonzales E."/>
            <person name="Havlak P."/>
            <person name="Hellsten U."/>
            <person name="Kuo D.H."/>
            <person name="Larsson T."/>
            <person name="Lv J."/>
            <person name="Arendt D."/>
            <person name="Savage R."/>
            <person name="Osoegawa K."/>
            <person name="de Jong P."/>
            <person name="Grimwood J."/>
            <person name="Chapman J.A."/>
            <person name="Shapiro H."/>
            <person name="Aerts A."/>
            <person name="Otillar R.P."/>
            <person name="Terry A.Y."/>
            <person name="Boore J.L."/>
            <person name="Grigoriev I.V."/>
            <person name="Lindberg D.R."/>
            <person name="Seaver E.C."/>
            <person name="Weisblat D.A."/>
            <person name="Putnam N.H."/>
            <person name="Rokhsar D.S."/>
        </authorList>
    </citation>
    <scope>NUCLEOTIDE SEQUENCE</scope>
</reference>
<evidence type="ECO:0000313" key="3">
    <source>
        <dbReference type="EnsemblMetazoa" id="HelroP183308"/>
    </source>
</evidence>